<dbReference type="GO" id="GO:0005634">
    <property type="term" value="C:nucleus"/>
    <property type="evidence" value="ECO:0007669"/>
    <property type="project" value="TreeGrafter"/>
</dbReference>
<comment type="similarity">
    <text evidence="1">Belongs to the EXO5 family.</text>
</comment>
<organism evidence="2 4">
    <name type="scientific">Rhynchospora tenuis</name>
    <dbReference type="NCBI Taxonomy" id="198213"/>
    <lineage>
        <taxon>Eukaryota</taxon>
        <taxon>Viridiplantae</taxon>
        <taxon>Streptophyta</taxon>
        <taxon>Embryophyta</taxon>
        <taxon>Tracheophyta</taxon>
        <taxon>Spermatophyta</taxon>
        <taxon>Magnoliopsida</taxon>
        <taxon>Liliopsida</taxon>
        <taxon>Poales</taxon>
        <taxon>Cyperaceae</taxon>
        <taxon>Cyperoideae</taxon>
        <taxon>Rhynchosporeae</taxon>
        <taxon>Rhynchospora</taxon>
    </lineage>
</organism>
<dbReference type="EMBL" id="JAMRDG010000002">
    <property type="protein sequence ID" value="KAJ3688149.1"/>
    <property type="molecule type" value="Genomic_DNA"/>
</dbReference>
<dbReference type="Gene3D" id="3.90.320.10">
    <property type="match status" value="1"/>
</dbReference>
<dbReference type="InterPro" id="IPR011604">
    <property type="entry name" value="PDDEXK-like_dom_sf"/>
</dbReference>
<dbReference type="GO" id="GO:0036297">
    <property type="term" value="P:interstrand cross-link repair"/>
    <property type="evidence" value="ECO:0007669"/>
    <property type="project" value="TreeGrafter"/>
</dbReference>
<comment type="caution">
    <text evidence="2">The sequence shown here is derived from an EMBL/GenBank/DDBJ whole genome shotgun (WGS) entry which is preliminary data.</text>
</comment>
<dbReference type="Pfam" id="PF09810">
    <property type="entry name" value="Exo5"/>
    <property type="match status" value="3"/>
</dbReference>
<accession>A0AAD6EKF6</accession>
<evidence type="ECO:0000313" key="2">
    <source>
        <dbReference type="EMBL" id="KAJ3687649.1"/>
    </source>
</evidence>
<evidence type="ECO:0000256" key="1">
    <source>
        <dbReference type="ARBA" id="ARBA00009797"/>
    </source>
</evidence>
<evidence type="ECO:0000313" key="4">
    <source>
        <dbReference type="Proteomes" id="UP001210211"/>
    </source>
</evidence>
<name>A0AAD6EKF6_9POAL</name>
<keyword evidence="4" id="KW-1185">Reference proteome</keyword>
<dbReference type="AlphaFoldDB" id="A0AAD6EKF6"/>
<protein>
    <recommendedName>
        <fullName evidence="5">Exonuclease V</fullName>
    </recommendedName>
</protein>
<dbReference type="InterPro" id="IPR019190">
    <property type="entry name" value="EXOV"/>
</dbReference>
<gene>
    <name evidence="2" type="ORF">LUZ61_016813</name>
    <name evidence="3" type="ORF">LUZ61_017313</name>
</gene>
<dbReference type="Proteomes" id="UP001210211">
    <property type="component" value="Unassembled WGS sequence"/>
</dbReference>
<dbReference type="EMBL" id="JAMRDG010000002">
    <property type="protein sequence ID" value="KAJ3687649.1"/>
    <property type="molecule type" value="Genomic_DNA"/>
</dbReference>
<dbReference type="PANTHER" id="PTHR14464">
    <property type="entry name" value="EXONUCLEASE V"/>
    <property type="match status" value="1"/>
</dbReference>
<reference evidence="2 4" key="1">
    <citation type="journal article" date="2022" name="Cell">
        <title>Repeat-based holocentromeres influence genome architecture and karyotype evolution.</title>
        <authorList>
            <person name="Hofstatter P.G."/>
            <person name="Thangavel G."/>
            <person name="Lux T."/>
            <person name="Neumann P."/>
            <person name="Vondrak T."/>
            <person name="Novak P."/>
            <person name="Zhang M."/>
            <person name="Costa L."/>
            <person name="Castellani M."/>
            <person name="Scott A."/>
            <person name="Toegelov H."/>
            <person name="Fuchs J."/>
            <person name="Mata-Sucre Y."/>
            <person name="Dias Y."/>
            <person name="Vanzela A.L.L."/>
            <person name="Huettel B."/>
            <person name="Almeida C.C.S."/>
            <person name="Simkova H."/>
            <person name="Souza G."/>
            <person name="Pedrosa-Harand A."/>
            <person name="Macas J."/>
            <person name="Mayer K.F.X."/>
            <person name="Houben A."/>
            <person name="Marques A."/>
        </authorList>
    </citation>
    <scope>NUCLEOTIDE SEQUENCE [LARGE SCALE GENOMIC DNA]</scope>
    <source>
        <strain evidence="2">RhyTen1mFocal</strain>
    </source>
</reference>
<proteinExistence type="inferred from homology"/>
<dbReference type="PANTHER" id="PTHR14464:SF4">
    <property type="entry name" value="EXONUCLEASE V"/>
    <property type="match status" value="1"/>
</dbReference>
<evidence type="ECO:0000313" key="3">
    <source>
        <dbReference type="EMBL" id="KAJ3688149.1"/>
    </source>
</evidence>
<dbReference type="GO" id="GO:0045145">
    <property type="term" value="F:single-stranded DNA 5'-3' DNA exonuclease activity"/>
    <property type="evidence" value="ECO:0007669"/>
    <property type="project" value="InterPro"/>
</dbReference>
<sequence>METSATNNTTIPVEIISEEEMAFLEAALASARPLIAASFSNSINQCRSVSLIPRAIPPDTPDIEDSGVRLPRKPFLAQFRKNRGLTVTDITATEWCEKQMEFVLLHGRPRRTKAMKMGSDRHAQLEKEVIERVEIRVKSAEESWAIKFVNFIVGANQLLFEGLTRELPVIGLFNGIWLVGVIDELRVPTNEKTINPILVDTKTRAKPTLPAEPQKRNARFQLMCYKYLWDDLIYSMFPSDEFFRYFNLDSQYVLSDEIKEYVNSMGFQAKTLEEVMTYYKNTCSLLPRSKDELLLRYELQTDNTLLEEYVFSYDASWFHSQMKQCLDFWVTNKEVKYVTEDEKWKCQYCKFTSICPLTSVRASSSQN</sequence>
<evidence type="ECO:0008006" key="5">
    <source>
        <dbReference type="Google" id="ProtNLM"/>
    </source>
</evidence>